<sequence length="106" mass="12246">MEFSEKIKAVVDDIADVAGYSKYHALRIFKELTGRTLYETIRALKLTKAAQTLQSNNEKVVDVAMSNGFDSHDGFTRAFYRQFGITPQKYRNETPPINWFIHHLSF</sequence>
<evidence type="ECO:0000259" key="4">
    <source>
        <dbReference type="PROSITE" id="PS01124"/>
    </source>
</evidence>
<organism evidence="5 6">
    <name type="scientific">Herbinix hemicellulosilytica</name>
    <dbReference type="NCBI Taxonomy" id="1564487"/>
    <lineage>
        <taxon>Bacteria</taxon>
        <taxon>Bacillati</taxon>
        <taxon>Bacillota</taxon>
        <taxon>Clostridia</taxon>
        <taxon>Lachnospirales</taxon>
        <taxon>Lachnospiraceae</taxon>
        <taxon>Herbinix</taxon>
    </lineage>
</organism>
<proteinExistence type="predicted"/>
<dbReference type="OrthoDB" id="8365150at2"/>
<dbReference type="PROSITE" id="PS01124">
    <property type="entry name" value="HTH_ARAC_FAMILY_2"/>
    <property type="match status" value="1"/>
</dbReference>
<dbReference type="PANTHER" id="PTHR47504:SF5">
    <property type="entry name" value="RIGHT ORIGIN-BINDING PROTEIN"/>
    <property type="match status" value="1"/>
</dbReference>
<dbReference type="Proteomes" id="UP000236497">
    <property type="component" value="Unassembled WGS sequence"/>
</dbReference>
<evidence type="ECO:0000313" key="5">
    <source>
        <dbReference type="EMBL" id="CRZ33986.1"/>
    </source>
</evidence>
<evidence type="ECO:0000313" key="6">
    <source>
        <dbReference type="Proteomes" id="UP000236497"/>
    </source>
</evidence>
<evidence type="ECO:0000256" key="3">
    <source>
        <dbReference type="ARBA" id="ARBA00023163"/>
    </source>
</evidence>
<dbReference type="InterPro" id="IPR009057">
    <property type="entry name" value="Homeodomain-like_sf"/>
</dbReference>
<evidence type="ECO:0000256" key="2">
    <source>
        <dbReference type="ARBA" id="ARBA00023125"/>
    </source>
</evidence>
<dbReference type="InterPro" id="IPR020449">
    <property type="entry name" value="Tscrpt_reg_AraC-type_HTH"/>
</dbReference>
<evidence type="ECO:0000256" key="1">
    <source>
        <dbReference type="ARBA" id="ARBA00023015"/>
    </source>
</evidence>
<dbReference type="PRINTS" id="PR00032">
    <property type="entry name" value="HTHARAC"/>
</dbReference>
<feature type="domain" description="HTH araC/xylS-type" evidence="4">
    <location>
        <begin position="1"/>
        <end position="93"/>
    </location>
</feature>
<name>A0A0H5SGR0_HERHM</name>
<keyword evidence="2" id="KW-0238">DNA-binding</keyword>
<dbReference type="AlphaFoldDB" id="A0A0H5SGR0"/>
<dbReference type="GO" id="GO:0003700">
    <property type="term" value="F:DNA-binding transcription factor activity"/>
    <property type="evidence" value="ECO:0007669"/>
    <property type="project" value="InterPro"/>
</dbReference>
<keyword evidence="1" id="KW-0805">Transcription regulation</keyword>
<dbReference type="PANTHER" id="PTHR47504">
    <property type="entry name" value="RIGHT ORIGIN-BINDING PROTEIN"/>
    <property type="match status" value="1"/>
</dbReference>
<dbReference type="Pfam" id="PF12833">
    <property type="entry name" value="HTH_18"/>
    <property type="match status" value="1"/>
</dbReference>
<keyword evidence="6" id="KW-1185">Reference proteome</keyword>
<protein>
    <recommendedName>
        <fullName evidence="4">HTH araC/xylS-type domain-containing protein</fullName>
    </recommendedName>
</protein>
<dbReference type="InterPro" id="IPR018060">
    <property type="entry name" value="HTH_AraC"/>
</dbReference>
<dbReference type="Gene3D" id="1.10.10.60">
    <property type="entry name" value="Homeodomain-like"/>
    <property type="match status" value="2"/>
</dbReference>
<dbReference type="EMBL" id="CVTD020000010">
    <property type="protein sequence ID" value="CRZ33986.1"/>
    <property type="molecule type" value="Genomic_DNA"/>
</dbReference>
<accession>A0A0H5SGR0</accession>
<dbReference type="SMART" id="SM00342">
    <property type="entry name" value="HTH_ARAC"/>
    <property type="match status" value="1"/>
</dbReference>
<dbReference type="RefSeq" id="WP_103202114.1">
    <property type="nucleotide sequence ID" value="NZ_CVTD020000010.1"/>
</dbReference>
<gene>
    <name evidence="5" type="ORF">HHT355_0783</name>
</gene>
<reference evidence="5 6" key="1">
    <citation type="submission" date="2015-06" db="EMBL/GenBank/DDBJ databases">
        <authorList>
            <person name="Wibberg Daniel"/>
        </authorList>
    </citation>
    <scope>NUCLEOTIDE SEQUENCE [LARGE SCALE GENOMIC DNA]</scope>
    <source>
        <strain evidence="5 6">T3/55T</strain>
    </source>
</reference>
<dbReference type="InterPro" id="IPR050959">
    <property type="entry name" value="MarA-like"/>
</dbReference>
<dbReference type="GO" id="GO:0043565">
    <property type="term" value="F:sequence-specific DNA binding"/>
    <property type="evidence" value="ECO:0007669"/>
    <property type="project" value="InterPro"/>
</dbReference>
<dbReference type="SUPFAM" id="SSF46689">
    <property type="entry name" value="Homeodomain-like"/>
    <property type="match status" value="1"/>
</dbReference>
<keyword evidence="3" id="KW-0804">Transcription</keyword>